<dbReference type="Proteomes" id="UP000248410">
    <property type="component" value="Chromosome"/>
</dbReference>
<dbReference type="EMBL" id="CP029288">
    <property type="protein sequence ID" value="AWR96285.1"/>
    <property type="molecule type" value="Genomic_DNA"/>
</dbReference>
<proteinExistence type="predicted"/>
<sequence length="147" mass="17273">MPIRTEEQYALMSYRDFLVAYERLKKGNYVLSAFRAYKSLRRMLQSLAMKHDLHSKVTPCAVPKADMIKVAKELDDKYSGILEMTRNALKLFDEWKNKTANKEDIINLLLSLNFNWISNHLSPDYLNKIEIVKEELKRSTIEQTTNK</sequence>
<dbReference type="OrthoDB" id="41636at2157"/>
<dbReference type="GeneID" id="36836534"/>
<dbReference type="RefSeq" id="WP_110379175.1">
    <property type="nucleotide sequence ID" value="NZ_CP029288.2"/>
</dbReference>
<reference evidence="1 2" key="1">
    <citation type="submission" date="2018-05" db="EMBL/GenBank/DDBJ databases">
        <title>Complete Genome Sequences of Extremely Thermoacidophilic, Metal-Mobilizing Type-Strain Members of the Archaeal Family Sulfolobaceae: Acidianus brierleyi DSM-1651T, Acidianus sulfidivorans DSM-18786T, Metallosphaera hakonensis DSM-7519T, and Metallosphaera prunae DSM-10039T.</title>
        <authorList>
            <person name="Counts J.A."/>
            <person name="Kelly R.M."/>
        </authorList>
    </citation>
    <scope>NUCLEOTIDE SEQUENCE [LARGE SCALE GENOMIC DNA]</scope>
    <source>
        <strain evidence="1 2">JP7</strain>
    </source>
</reference>
<name>A0A2U9IJX7_9CREN</name>
<organism evidence="1 2">
    <name type="scientific">Acidianus sulfidivorans JP7</name>
    <dbReference type="NCBI Taxonomy" id="619593"/>
    <lineage>
        <taxon>Archaea</taxon>
        <taxon>Thermoproteota</taxon>
        <taxon>Thermoprotei</taxon>
        <taxon>Sulfolobales</taxon>
        <taxon>Sulfolobaceae</taxon>
        <taxon>Acidianus</taxon>
    </lineage>
</organism>
<dbReference type="KEGG" id="asul:DFR86_01155"/>
<gene>
    <name evidence="1" type="ORF">DFR86_01155</name>
</gene>
<keyword evidence="2" id="KW-1185">Reference proteome</keyword>
<evidence type="ECO:0008006" key="3">
    <source>
        <dbReference type="Google" id="ProtNLM"/>
    </source>
</evidence>
<accession>A0A2U9IJX7</accession>
<evidence type="ECO:0000313" key="2">
    <source>
        <dbReference type="Proteomes" id="UP000248410"/>
    </source>
</evidence>
<protein>
    <recommendedName>
        <fullName evidence="3">HEPN domain-containing protein</fullName>
    </recommendedName>
</protein>
<dbReference type="AlphaFoldDB" id="A0A2U9IJX7"/>
<evidence type="ECO:0000313" key="1">
    <source>
        <dbReference type="EMBL" id="AWR96285.1"/>
    </source>
</evidence>